<keyword evidence="2 9" id="KW-0645">Protease</keyword>
<feature type="compositionally biased region" description="Basic and acidic residues" evidence="11">
    <location>
        <begin position="560"/>
        <end position="575"/>
    </location>
</feature>
<dbReference type="SUPFAM" id="SSF57850">
    <property type="entry name" value="RING/U-box"/>
    <property type="match status" value="1"/>
</dbReference>
<feature type="compositionally biased region" description="Basic and acidic residues" evidence="11">
    <location>
        <begin position="602"/>
        <end position="613"/>
    </location>
</feature>
<name>A0A0C3LBD0_9AGAM</name>
<dbReference type="GO" id="GO:0008270">
    <property type="term" value="F:zinc ion binding"/>
    <property type="evidence" value="ECO:0007669"/>
    <property type="project" value="UniProtKB-KW"/>
</dbReference>
<evidence type="ECO:0000256" key="1">
    <source>
        <dbReference type="ARBA" id="ARBA00007623"/>
    </source>
</evidence>
<dbReference type="Gene3D" id="3.30.60.90">
    <property type="match status" value="1"/>
</dbReference>
<organism evidence="13 14">
    <name type="scientific">Tulasnella calospora MUT 4182</name>
    <dbReference type="NCBI Taxonomy" id="1051891"/>
    <lineage>
        <taxon>Eukaryota</taxon>
        <taxon>Fungi</taxon>
        <taxon>Dikarya</taxon>
        <taxon>Basidiomycota</taxon>
        <taxon>Agaricomycotina</taxon>
        <taxon>Agaricomycetes</taxon>
        <taxon>Cantharellales</taxon>
        <taxon>Tulasnellaceae</taxon>
        <taxon>Tulasnella</taxon>
    </lineage>
</organism>
<evidence type="ECO:0000256" key="5">
    <source>
        <dbReference type="ARBA" id="ARBA00022801"/>
    </source>
</evidence>
<dbReference type="Gene3D" id="3.90.70.10">
    <property type="entry name" value="Cysteine proteinases"/>
    <property type="match status" value="1"/>
</dbReference>
<keyword evidence="6 9" id="KW-0788">Thiol protease</keyword>
<feature type="active site" evidence="8 9">
    <location>
        <position position="308"/>
    </location>
</feature>
<evidence type="ECO:0000256" key="6">
    <source>
        <dbReference type="ARBA" id="ARBA00022807"/>
    </source>
</evidence>
<dbReference type="HOGENOM" id="CLU_006072_2_1_1"/>
<feature type="region of interest" description="Disordered" evidence="11">
    <location>
        <begin position="552"/>
        <end position="696"/>
    </location>
</feature>
<evidence type="ECO:0000313" key="14">
    <source>
        <dbReference type="Proteomes" id="UP000054248"/>
    </source>
</evidence>
<dbReference type="Pfam" id="PF00648">
    <property type="entry name" value="Peptidase_C2"/>
    <property type="match status" value="1"/>
</dbReference>
<evidence type="ECO:0000256" key="10">
    <source>
        <dbReference type="SAM" id="Coils"/>
    </source>
</evidence>
<evidence type="ECO:0000256" key="2">
    <source>
        <dbReference type="ARBA" id="ARBA00022670"/>
    </source>
</evidence>
<dbReference type="SMART" id="SM00230">
    <property type="entry name" value="CysPc"/>
    <property type="match status" value="1"/>
</dbReference>
<comment type="similarity">
    <text evidence="1">Belongs to the peptidase C2 family.</text>
</comment>
<feature type="compositionally biased region" description="Acidic residues" evidence="11">
    <location>
        <begin position="614"/>
        <end position="629"/>
    </location>
</feature>
<dbReference type="AlphaFoldDB" id="A0A0C3LBD0"/>
<feature type="compositionally biased region" description="Acidic residues" evidence="11">
    <location>
        <begin position="672"/>
        <end position="692"/>
    </location>
</feature>
<dbReference type="CDD" id="cd00044">
    <property type="entry name" value="CysPc"/>
    <property type="match status" value="1"/>
</dbReference>
<evidence type="ECO:0000256" key="8">
    <source>
        <dbReference type="PIRSR" id="PIRSR622684-1"/>
    </source>
</evidence>
<evidence type="ECO:0000256" key="4">
    <source>
        <dbReference type="ARBA" id="ARBA00022771"/>
    </source>
</evidence>
<evidence type="ECO:0000256" key="3">
    <source>
        <dbReference type="ARBA" id="ARBA00022723"/>
    </source>
</evidence>
<evidence type="ECO:0000256" key="11">
    <source>
        <dbReference type="SAM" id="MobiDB-lite"/>
    </source>
</evidence>
<reference evidence="14" key="2">
    <citation type="submission" date="2015-01" db="EMBL/GenBank/DDBJ databases">
        <title>Evolutionary Origins and Diversification of the Mycorrhizal Mutualists.</title>
        <authorList>
            <consortium name="DOE Joint Genome Institute"/>
            <consortium name="Mycorrhizal Genomics Consortium"/>
            <person name="Kohler A."/>
            <person name="Kuo A."/>
            <person name="Nagy L.G."/>
            <person name="Floudas D."/>
            <person name="Copeland A."/>
            <person name="Barry K.W."/>
            <person name="Cichocki N."/>
            <person name="Veneault-Fourrey C."/>
            <person name="LaButti K."/>
            <person name="Lindquist E.A."/>
            <person name="Lipzen A."/>
            <person name="Lundell T."/>
            <person name="Morin E."/>
            <person name="Murat C."/>
            <person name="Riley R."/>
            <person name="Ohm R."/>
            <person name="Sun H."/>
            <person name="Tunlid A."/>
            <person name="Henrissat B."/>
            <person name="Grigoriev I.V."/>
            <person name="Hibbett D.S."/>
            <person name="Martin F."/>
        </authorList>
    </citation>
    <scope>NUCLEOTIDE SEQUENCE [LARGE SCALE GENOMIC DNA]</scope>
    <source>
        <strain evidence="14">MUT 4182</strain>
    </source>
</reference>
<keyword evidence="4" id="KW-0863">Zinc-finger</keyword>
<evidence type="ECO:0000259" key="12">
    <source>
        <dbReference type="PROSITE" id="PS50203"/>
    </source>
</evidence>
<protein>
    <recommendedName>
        <fullName evidence="12">Calpain catalytic domain-containing protein</fullName>
    </recommendedName>
</protein>
<feature type="compositionally biased region" description="Basic residues" evidence="11">
    <location>
        <begin position="633"/>
        <end position="645"/>
    </location>
</feature>
<dbReference type="InterPro" id="IPR043145">
    <property type="entry name" value="Znf_ZZ_sf"/>
</dbReference>
<dbReference type="EMBL" id="KN822965">
    <property type="protein sequence ID" value="KIO31183.1"/>
    <property type="molecule type" value="Genomic_DNA"/>
</dbReference>
<evidence type="ECO:0000313" key="13">
    <source>
        <dbReference type="EMBL" id="KIO31183.1"/>
    </source>
</evidence>
<dbReference type="InterPro" id="IPR022684">
    <property type="entry name" value="Calpain_cysteine_protease"/>
</dbReference>
<dbReference type="SUPFAM" id="SSF54001">
    <property type="entry name" value="Cysteine proteinases"/>
    <property type="match status" value="1"/>
</dbReference>
<dbReference type="InterPro" id="IPR000169">
    <property type="entry name" value="Pept_cys_AS"/>
</dbReference>
<dbReference type="PANTHER" id="PTHR10183:SF379">
    <property type="entry name" value="CALPAIN-5"/>
    <property type="match status" value="1"/>
</dbReference>
<feature type="domain" description="Calpain catalytic" evidence="12">
    <location>
        <begin position="80"/>
        <end position="369"/>
    </location>
</feature>
<dbReference type="InterPro" id="IPR001300">
    <property type="entry name" value="Peptidase_C2_calpain_cat"/>
</dbReference>
<dbReference type="OrthoDB" id="424753at2759"/>
<evidence type="ECO:0000256" key="7">
    <source>
        <dbReference type="ARBA" id="ARBA00022833"/>
    </source>
</evidence>
<proteinExistence type="inferred from homology"/>
<feature type="active site" evidence="8 9">
    <location>
        <position position="109"/>
    </location>
</feature>
<feature type="active site" evidence="8 9">
    <location>
        <position position="288"/>
    </location>
</feature>
<feature type="compositionally biased region" description="Basic and acidic residues" evidence="11">
    <location>
        <begin position="583"/>
        <end position="594"/>
    </location>
</feature>
<dbReference type="GO" id="GO:0004198">
    <property type="term" value="F:calcium-dependent cysteine-type endopeptidase activity"/>
    <property type="evidence" value="ECO:0007669"/>
    <property type="project" value="InterPro"/>
</dbReference>
<keyword evidence="10" id="KW-0175">Coiled coil</keyword>
<keyword evidence="5 9" id="KW-0378">Hydrolase</keyword>
<reference evidence="13 14" key="1">
    <citation type="submission" date="2014-04" db="EMBL/GenBank/DDBJ databases">
        <authorList>
            <consortium name="DOE Joint Genome Institute"/>
            <person name="Kuo A."/>
            <person name="Girlanda M."/>
            <person name="Perotto S."/>
            <person name="Kohler A."/>
            <person name="Nagy L.G."/>
            <person name="Floudas D."/>
            <person name="Copeland A."/>
            <person name="Barry K.W."/>
            <person name="Cichocki N."/>
            <person name="Veneault-Fourrey C."/>
            <person name="LaButti K."/>
            <person name="Lindquist E.A."/>
            <person name="Lipzen A."/>
            <person name="Lundell T."/>
            <person name="Morin E."/>
            <person name="Murat C."/>
            <person name="Sun H."/>
            <person name="Tunlid A."/>
            <person name="Henrissat B."/>
            <person name="Grigoriev I.V."/>
            <person name="Hibbett D.S."/>
            <person name="Martin F."/>
            <person name="Nordberg H.P."/>
            <person name="Cantor M.N."/>
            <person name="Hua S.X."/>
        </authorList>
    </citation>
    <scope>NUCLEOTIDE SEQUENCE [LARGE SCALE GENOMIC DNA]</scope>
    <source>
        <strain evidence="13 14">MUT 4182</strain>
    </source>
</reference>
<feature type="coiled-coil region" evidence="10">
    <location>
        <begin position="20"/>
        <end position="47"/>
    </location>
</feature>
<accession>A0A0C3LBD0</accession>
<dbReference type="GO" id="GO:0006508">
    <property type="term" value="P:proteolysis"/>
    <property type="evidence" value="ECO:0007669"/>
    <property type="project" value="UniProtKB-KW"/>
</dbReference>
<dbReference type="STRING" id="1051891.A0A0C3LBD0"/>
<dbReference type="PANTHER" id="PTHR10183">
    <property type="entry name" value="CALPAIN"/>
    <property type="match status" value="1"/>
</dbReference>
<keyword evidence="3" id="KW-0479">Metal-binding</keyword>
<keyword evidence="7" id="KW-0862">Zinc</keyword>
<evidence type="ECO:0000256" key="9">
    <source>
        <dbReference type="PROSITE-ProRule" id="PRU00239"/>
    </source>
</evidence>
<dbReference type="InterPro" id="IPR038765">
    <property type="entry name" value="Papain-like_cys_pep_sf"/>
</dbReference>
<dbReference type="Proteomes" id="UP000054248">
    <property type="component" value="Unassembled WGS sequence"/>
</dbReference>
<keyword evidence="14" id="KW-1185">Reference proteome</keyword>
<gene>
    <name evidence="13" type="ORF">M407DRAFT_241888</name>
</gene>
<sequence length="814" mass="92120">MAPLTYRPQPQRRKSGLLVTDELSQAIERCRNKVKSLAAECRRNNRKFTDIEFDLSSNWWPCVYSLSGGANELIRPTDVRRVTDIFEKPMFFDGGATASDISQGYLGDCWFLSALAVVASAGLIEKICVERDEQVGIYGFIFWRDSGWVDVVIDDYLCTKLPPWESLSGREQMIYHNSREKYTKNARRGGQNLLFARSATDNETWVPLLEKAYAKLHGDYESIDGGWTAEGIEDLTGAVSTTIYLKDILDPDRFWKEELMQVGIDRVFACGTPGAGEDVNSDGLVSGHAYALLKAVEHEGRRFLVIRNPWGSGEWSGRWSDGSKEWNDEFAVGLKKALGDFKFGDDGEFVQEYDDFLQVWEDVDRNRLFDDQWIVNSQWLGFYPVNHMTWSHGDITFTISVDSTTEAVICLAQMDTRYFKELSGQYAYRLDFTLYKKGETTPIGHSLGNQNGRRSVKMQAVLEAGEYVVQVRIGREKARETPYDFSDFSEEKLARKRTEWATSKSIATNFDPSSTSNLPLPPSLFAGLTLLELQLEAQEKLNALREKQQARKKANAAAKEALEKAKAEAEAKANGEAEGDDKEEGKEEDEKKEEVEEEEEKKEEVEEKVKEPEVVEESPEEEEEEEEGEQPSRRKRRNRKNRKRNGFFNKAMEAAKRARFSATPYAAADGDSGSEEEGDGEGEDANDSDYNSEDAARDAGVPILMEEEEPEPHEFECSECTEQIKGILYHCMEVGCINYNVCEDCKKFEDHPTGHTFIKFTSSEDAQAIVQQNDDGGDGELVLGLRVYTQKSVPAAVRGQIRKGSILRKHYLKK</sequence>
<dbReference type="PROSITE" id="PS00139">
    <property type="entry name" value="THIOL_PROTEASE_CYS"/>
    <property type="match status" value="1"/>
</dbReference>
<dbReference type="PROSITE" id="PS50203">
    <property type="entry name" value="CALPAIN_CAT"/>
    <property type="match status" value="1"/>
</dbReference>
<dbReference type="PRINTS" id="PR00704">
    <property type="entry name" value="CALPAIN"/>
</dbReference>